<evidence type="ECO:0000313" key="6">
    <source>
        <dbReference type="Proteomes" id="UP001150266"/>
    </source>
</evidence>
<organism evidence="5 6">
    <name type="scientific">Lentinula aciculospora</name>
    <dbReference type="NCBI Taxonomy" id="153920"/>
    <lineage>
        <taxon>Eukaryota</taxon>
        <taxon>Fungi</taxon>
        <taxon>Dikarya</taxon>
        <taxon>Basidiomycota</taxon>
        <taxon>Agaricomycotina</taxon>
        <taxon>Agaricomycetes</taxon>
        <taxon>Agaricomycetidae</taxon>
        <taxon>Agaricales</taxon>
        <taxon>Marasmiineae</taxon>
        <taxon>Omphalotaceae</taxon>
        <taxon>Lentinula</taxon>
    </lineage>
</organism>
<keyword evidence="4" id="KW-0472">Membrane</keyword>
<dbReference type="SUPFAM" id="SSF51735">
    <property type="entry name" value="NAD(P)-binding Rossmann-fold domains"/>
    <property type="match status" value="1"/>
</dbReference>
<dbReference type="InterPro" id="IPR036291">
    <property type="entry name" value="NAD(P)-bd_dom_sf"/>
</dbReference>
<dbReference type="Proteomes" id="UP001150266">
    <property type="component" value="Unassembled WGS sequence"/>
</dbReference>
<dbReference type="AlphaFoldDB" id="A0A9W9A070"/>
<reference evidence="5" key="1">
    <citation type="submission" date="2022-08" db="EMBL/GenBank/DDBJ databases">
        <title>A Global Phylogenomic Analysis of the Shiitake Genus Lentinula.</title>
        <authorList>
            <consortium name="DOE Joint Genome Institute"/>
            <person name="Sierra-Patev S."/>
            <person name="Min B."/>
            <person name="Naranjo-Ortiz M."/>
            <person name="Looney B."/>
            <person name="Konkel Z."/>
            <person name="Slot J.C."/>
            <person name="Sakamoto Y."/>
            <person name="Steenwyk J.L."/>
            <person name="Rokas A."/>
            <person name="Carro J."/>
            <person name="Camarero S."/>
            <person name="Ferreira P."/>
            <person name="Molpeceres G."/>
            <person name="Ruiz-Duenas F.J."/>
            <person name="Serrano A."/>
            <person name="Henrissat B."/>
            <person name="Drula E."/>
            <person name="Hughes K.W."/>
            <person name="Mata J.L."/>
            <person name="Ishikawa N.K."/>
            <person name="Vargas-Isla R."/>
            <person name="Ushijima S."/>
            <person name="Smith C.A."/>
            <person name="Ahrendt S."/>
            <person name="Andreopoulos W."/>
            <person name="He G."/>
            <person name="Labutti K."/>
            <person name="Lipzen A."/>
            <person name="Ng V."/>
            <person name="Riley R."/>
            <person name="Sandor L."/>
            <person name="Barry K."/>
            <person name="Martinez A.T."/>
            <person name="Xiao Y."/>
            <person name="Gibbons J.G."/>
            <person name="Terashima K."/>
            <person name="Grigoriev I.V."/>
            <person name="Hibbett D.S."/>
        </authorList>
    </citation>
    <scope>NUCLEOTIDE SEQUENCE</scope>
    <source>
        <strain evidence="5">JLM2183</strain>
    </source>
</reference>
<protein>
    <recommendedName>
        <fullName evidence="7">NAD(P)-binding protein</fullName>
    </recommendedName>
</protein>
<evidence type="ECO:0000313" key="5">
    <source>
        <dbReference type="EMBL" id="KAJ4470854.1"/>
    </source>
</evidence>
<accession>A0A9W9A070</accession>
<dbReference type="OrthoDB" id="191139at2759"/>
<dbReference type="PANTHER" id="PTHR24320">
    <property type="entry name" value="RETINOL DEHYDROGENASE"/>
    <property type="match status" value="1"/>
</dbReference>
<keyword evidence="6" id="KW-1185">Reference proteome</keyword>
<proteinExistence type="inferred from homology"/>
<keyword evidence="4" id="KW-1133">Transmembrane helix</keyword>
<comment type="caution">
    <text evidence="5">The sequence shown here is derived from an EMBL/GenBank/DDBJ whole genome shotgun (WGS) entry which is preliminary data.</text>
</comment>
<evidence type="ECO:0008006" key="7">
    <source>
        <dbReference type="Google" id="ProtNLM"/>
    </source>
</evidence>
<keyword evidence="2" id="KW-0521">NADP</keyword>
<feature type="transmembrane region" description="Helical" evidence="4">
    <location>
        <begin position="269"/>
        <end position="292"/>
    </location>
</feature>
<gene>
    <name evidence="5" type="ORF">J3R30DRAFT_3531247</name>
</gene>
<dbReference type="InterPro" id="IPR002347">
    <property type="entry name" value="SDR_fam"/>
</dbReference>
<dbReference type="EMBL" id="JAOTPV010000024">
    <property type="protein sequence ID" value="KAJ4470854.1"/>
    <property type="molecule type" value="Genomic_DNA"/>
</dbReference>
<dbReference type="PRINTS" id="PR00081">
    <property type="entry name" value="GDHRDH"/>
</dbReference>
<evidence type="ECO:0000256" key="3">
    <source>
        <dbReference type="ARBA" id="ARBA00023002"/>
    </source>
</evidence>
<dbReference type="Gene3D" id="3.40.50.720">
    <property type="entry name" value="NAD(P)-binding Rossmann-like Domain"/>
    <property type="match status" value="1"/>
</dbReference>
<evidence type="ECO:0000256" key="2">
    <source>
        <dbReference type="ARBA" id="ARBA00022857"/>
    </source>
</evidence>
<evidence type="ECO:0000256" key="4">
    <source>
        <dbReference type="SAM" id="Phobius"/>
    </source>
</evidence>
<comment type="similarity">
    <text evidence="1">Belongs to the short-chain dehydrogenases/reductases (SDR) family.</text>
</comment>
<dbReference type="PANTHER" id="PTHR24320:SF236">
    <property type="entry name" value="SHORT-CHAIN DEHYDROGENASE-RELATED"/>
    <property type="match status" value="1"/>
</dbReference>
<sequence length="338" mass="37559">MRRFNIQLVIRTFAHTYTFTPHSSLLMGNIGSYLAQSFPPSSKFKVEDIPDLTGWIIVVTGGNTGIGYEIIKVVLSKNAKVYMATRSRAKAIAAIAKLKTETGGKEAIFLELDLSDLTSVRHAANEFKQKEDRLHVLFNNGGVMNTPIERLTADNYDLQFGTNVIGHYVLFKQLLVPLLASVQSSEVKKARIVNMSSSAQMFIDTIHFETIKDTPERKDLGSAKLYMQSKLANVVLSNEIGRRYGPEGLVSISLNPGNIKTDLQRSTPAAFMLLFGWLFSPASFGALTPLYAGVSNASEDLNSTYLIPWARVSKMRSEASDVVLGQRLWKWLEDETKD</sequence>
<keyword evidence="4" id="KW-0812">Transmembrane</keyword>
<name>A0A9W9A070_9AGAR</name>
<dbReference type="Pfam" id="PF00106">
    <property type="entry name" value="adh_short"/>
    <property type="match status" value="1"/>
</dbReference>
<keyword evidence="3" id="KW-0560">Oxidoreductase</keyword>
<evidence type="ECO:0000256" key="1">
    <source>
        <dbReference type="ARBA" id="ARBA00006484"/>
    </source>
</evidence>
<dbReference type="GO" id="GO:0016491">
    <property type="term" value="F:oxidoreductase activity"/>
    <property type="evidence" value="ECO:0007669"/>
    <property type="project" value="UniProtKB-KW"/>
</dbReference>